<feature type="domain" description="USP" evidence="1">
    <location>
        <begin position="24"/>
        <end position="259"/>
    </location>
</feature>
<name>A0A0L0RVS6_ALLM3</name>
<dbReference type="InterPro" id="IPR050164">
    <property type="entry name" value="Peptidase_C19"/>
</dbReference>
<accession>A0A0L0RVS6</accession>
<reference evidence="3" key="2">
    <citation type="submission" date="2009-11" db="EMBL/GenBank/DDBJ databases">
        <title>The Genome Sequence of Allomyces macrogynus strain ATCC 38327.</title>
        <authorList>
            <consortium name="The Broad Institute Genome Sequencing Platform"/>
            <person name="Russ C."/>
            <person name="Cuomo C."/>
            <person name="Shea T."/>
            <person name="Young S.K."/>
            <person name="Zeng Q."/>
            <person name="Koehrsen M."/>
            <person name="Haas B."/>
            <person name="Borodovsky M."/>
            <person name="Guigo R."/>
            <person name="Alvarado L."/>
            <person name="Berlin A."/>
            <person name="Borenstein D."/>
            <person name="Chen Z."/>
            <person name="Engels R."/>
            <person name="Freedman E."/>
            <person name="Gellesch M."/>
            <person name="Goldberg J."/>
            <person name="Griggs A."/>
            <person name="Gujja S."/>
            <person name="Heiman D."/>
            <person name="Hepburn T."/>
            <person name="Howarth C."/>
            <person name="Jen D."/>
            <person name="Larson L."/>
            <person name="Lewis B."/>
            <person name="Mehta T."/>
            <person name="Park D."/>
            <person name="Pearson M."/>
            <person name="Roberts A."/>
            <person name="Saif S."/>
            <person name="Shenoy N."/>
            <person name="Sisk P."/>
            <person name="Stolte C."/>
            <person name="Sykes S."/>
            <person name="Walk T."/>
            <person name="White J."/>
            <person name="Yandava C."/>
            <person name="Burger G."/>
            <person name="Gray M.W."/>
            <person name="Holland P.W.H."/>
            <person name="King N."/>
            <person name="Lang F.B.F."/>
            <person name="Roger A.J."/>
            <person name="Ruiz-Trillo I."/>
            <person name="Lander E."/>
            <person name="Nusbaum C."/>
        </authorList>
    </citation>
    <scope>NUCLEOTIDE SEQUENCE [LARGE SCALE GENOMIC DNA]</scope>
    <source>
        <strain evidence="3">ATCC 38327</strain>
    </source>
</reference>
<evidence type="ECO:0000313" key="3">
    <source>
        <dbReference type="Proteomes" id="UP000054350"/>
    </source>
</evidence>
<dbReference type="GO" id="GO:0016579">
    <property type="term" value="P:protein deubiquitination"/>
    <property type="evidence" value="ECO:0007669"/>
    <property type="project" value="InterPro"/>
</dbReference>
<dbReference type="GO" id="GO:0005634">
    <property type="term" value="C:nucleus"/>
    <property type="evidence" value="ECO:0007669"/>
    <property type="project" value="TreeGrafter"/>
</dbReference>
<dbReference type="eggNOG" id="KOG1863">
    <property type="taxonomic scope" value="Eukaryota"/>
</dbReference>
<dbReference type="AlphaFoldDB" id="A0A0L0RVS6"/>
<reference evidence="2 3" key="1">
    <citation type="submission" date="2009-11" db="EMBL/GenBank/DDBJ databases">
        <title>Annotation of Allomyces macrogynus ATCC 38327.</title>
        <authorList>
            <consortium name="The Broad Institute Genome Sequencing Platform"/>
            <person name="Russ C."/>
            <person name="Cuomo C."/>
            <person name="Burger G."/>
            <person name="Gray M.W."/>
            <person name="Holland P.W.H."/>
            <person name="King N."/>
            <person name="Lang F.B.F."/>
            <person name="Roger A.J."/>
            <person name="Ruiz-Trillo I."/>
            <person name="Young S.K."/>
            <person name="Zeng Q."/>
            <person name="Gargeya S."/>
            <person name="Fitzgerald M."/>
            <person name="Haas B."/>
            <person name="Abouelleil A."/>
            <person name="Alvarado L."/>
            <person name="Arachchi H.M."/>
            <person name="Berlin A."/>
            <person name="Chapman S.B."/>
            <person name="Gearin G."/>
            <person name="Goldberg J."/>
            <person name="Griggs A."/>
            <person name="Gujja S."/>
            <person name="Hansen M."/>
            <person name="Heiman D."/>
            <person name="Howarth C."/>
            <person name="Larimer J."/>
            <person name="Lui A."/>
            <person name="MacDonald P.J.P."/>
            <person name="McCowen C."/>
            <person name="Montmayeur A."/>
            <person name="Murphy C."/>
            <person name="Neiman D."/>
            <person name="Pearson M."/>
            <person name="Priest M."/>
            <person name="Roberts A."/>
            <person name="Saif S."/>
            <person name="Shea T."/>
            <person name="Sisk P."/>
            <person name="Stolte C."/>
            <person name="Sykes S."/>
            <person name="Wortman J."/>
            <person name="Nusbaum C."/>
            <person name="Birren B."/>
        </authorList>
    </citation>
    <scope>NUCLEOTIDE SEQUENCE [LARGE SCALE GENOMIC DNA]</scope>
    <source>
        <strain evidence="2 3">ATCC 38327</strain>
    </source>
</reference>
<dbReference type="GO" id="GO:0004843">
    <property type="term" value="F:cysteine-type deubiquitinase activity"/>
    <property type="evidence" value="ECO:0007669"/>
    <property type="project" value="InterPro"/>
</dbReference>
<dbReference type="VEuPathDB" id="FungiDB:AMAG_00185"/>
<dbReference type="Proteomes" id="UP000054350">
    <property type="component" value="Unassembled WGS sequence"/>
</dbReference>
<keyword evidence="3" id="KW-1185">Reference proteome</keyword>
<evidence type="ECO:0000259" key="1">
    <source>
        <dbReference type="PROSITE" id="PS50235"/>
    </source>
</evidence>
<protein>
    <recommendedName>
        <fullName evidence="1">USP domain-containing protein</fullName>
    </recommendedName>
</protein>
<dbReference type="Pfam" id="PF00443">
    <property type="entry name" value="UCH"/>
    <property type="match status" value="1"/>
</dbReference>
<dbReference type="InterPro" id="IPR001394">
    <property type="entry name" value="Peptidase_C19_UCH"/>
</dbReference>
<dbReference type="EMBL" id="GG745328">
    <property type="protein sequence ID" value="KNE54190.1"/>
    <property type="molecule type" value="Genomic_DNA"/>
</dbReference>
<dbReference type="PROSITE" id="PS50235">
    <property type="entry name" value="USP_3"/>
    <property type="match status" value="1"/>
</dbReference>
<evidence type="ECO:0000313" key="2">
    <source>
        <dbReference type="EMBL" id="KNE54190.1"/>
    </source>
</evidence>
<dbReference type="PANTHER" id="PTHR24006">
    <property type="entry name" value="UBIQUITIN CARBOXYL-TERMINAL HYDROLASE"/>
    <property type="match status" value="1"/>
</dbReference>
<dbReference type="InterPro" id="IPR028889">
    <property type="entry name" value="USP"/>
</dbReference>
<dbReference type="STRING" id="578462.A0A0L0RVS6"/>
<dbReference type="GO" id="GO:0005829">
    <property type="term" value="C:cytosol"/>
    <property type="evidence" value="ECO:0007669"/>
    <property type="project" value="TreeGrafter"/>
</dbReference>
<dbReference type="OrthoDB" id="289038at2759"/>
<proteinExistence type="predicted"/>
<dbReference type="Gene3D" id="3.90.70.10">
    <property type="entry name" value="Cysteine proteinases"/>
    <property type="match status" value="1"/>
</dbReference>
<dbReference type="SUPFAM" id="SSF54001">
    <property type="entry name" value="Cysteine proteinases"/>
    <property type="match status" value="1"/>
</dbReference>
<dbReference type="InterPro" id="IPR038765">
    <property type="entry name" value="Papain-like_cys_pep_sf"/>
</dbReference>
<organism evidence="2 3">
    <name type="scientific">Allomyces macrogynus (strain ATCC 38327)</name>
    <name type="common">Allomyces javanicus var. macrogynus</name>
    <dbReference type="NCBI Taxonomy" id="578462"/>
    <lineage>
        <taxon>Eukaryota</taxon>
        <taxon>Fungi</taxon>
        <taxon>Fungi incertae sedis</taxon>
        <taxon>Blastocladiomycota</taxon>
        <taxon>Blastocladiomycetes</taxon>
        <taxon>Blastocladiales</taxon>
        <taxon>Blastocladiaceae</taxon>
        <taxon>Allomyces</taxon>
    </lineage>
</organism>
<gene>
    <name evidence="2" type="ORF">AMAG_00185</name>
</gene>
<sequence>MFGAHVDPALLLAAATESDPHAGVGLVNLGATCYINSLQSTVLFWGVTFRTRVYQHASASPILAQLGGYLEINPGIQQDAQEFGKLLLQVIEEQCSAFDQPIQLGGTSTARLQNTVEVMLDALFAAERMTDSNQVQCATCGCKQDVDWRMEVDQLGNVHCLQVSQFAFDPKTMTKNKNQHSIRIPHQLVDMATIPGDWVLTGMVMHKGASTDYGHYIAHVRPRADGPWLCLDDDKCTVMPDPPDPLGSTQAYLLFYTRAELVVHPPPAPEPPQLDALAVQMEVDDHLAQKRQSQEQIDQVVEDLERSFKLRRDMFAQLHPRHVDDPCAYIPTAYLEQVFAFDPLIRQMPPLDMTAFQCQHHRLDPRVLGQVKRVALAAAHKYTQPVGAFLDHESGPCRDFVAAVVHDHQQRRMGRSAFDDWDAAALDGDPRAARAPIAWAADVNRTRVVSDPNKQTEQADTRALAMGPQRIAVSEAQVALLANLYPHVHLPRMTKTVCPDCAAVHAAMQASLNDSRQQVARELAEFPLRLRAPSLRDELPVVPDDYVLVEGGFLESWRTWVNEPDSAMRPRAIDGTRLLCEHGKVHVDPRAKLDRSLVFDCARESRHVGADC</sequence>